<dbReference type="OrthoDB" id="1739855at2"/>
<dbReference type="RefSeq" id="WP_012634806.1">
    <property type="nucleotide sequence ID" value="NC_011898.1"/>
</dbReference>
<dbReference type="Proteomes" id="UP000001349">
    <property type="component" value="Chromosome"/>
</dbReference>
<sequence length="133" mass="14774">MSDDMGDKIKQIAEMLGQDSNSGIPDNVKGLLNMFMSANNSKDETSSDDNSSEKSNPPEETSRADTDDLADMARKMKKAMNMLNTAKDPRVNLLNAVKPYLNDNRQKKLQKCMKIIKIGSLTKMLDESEGRSV</sequence>
<reference evidence="2 3" key="1">
    <citation type="submission" date="2009-01" db="EMBL/GenBank/DDBJ databases">
        <title>Complete sequence of Clostridium cellulolyticum H10.</title>
        <authorList>
            <consortium name="US DOE Joint Genome Institute"/>
            <person name="Lucas S."/>
            <person name="Copeland A."/>
            <person name="Lapidus A."/>
            <person name="Glavina del Rio T."/>
            <person name="Dalin E."/>
            <person name="Tice H."/>
            <person name="Bruce D."/>
            <person name="Goodwin L."/>
            <person name="Pitluck S."/>
            <person name="Chertkov O."/>
            <person name="Saunders E."/>
            <person name="Brettin T."/>
            <person name="Detter J.C."/>
            <person name="Han C."/>
            <person name="Larimer F."/>
            <person name="Land M."/>
            <person name="Hauser L."/>
            <person name="Kyrpides N."/>
            <person name="Ivanova N."/>
            <person name="Zhou J."/>
            <person name="Richardson P."/>
        </authorList>
    </citation>
    <scope>NUCLEOTIDE SEQUENCE [LARGE SCALE GENOMIC DNA]</scope>
    <source>
        <strain evidence="3">ATCC 35319 / DSM 5812 / JCM 6584 / H10</strain>
    </source>
</reference>
<feature type="compositionally biased region" description="Basic and acidic residues" evidence="1">
    <location>
        <begin position="56"/>
        <end position="69"/>
    </location>
</feature>
<evidence type="ECO:0000313" key="2">
    <source>
        <dbReference type="EMBL" id="ACL74742.1"/>
    </source>
</evidence>
<accession>B8I5S5</accession>
<feature type="compositionally biased region" description="Basic and acidic residues" evidence="1">
    <location>
        <begin position="1"/>
        <end position="11"/>
    </location>
</feature>
<evidence type="ECO:0000256" key="1">
    <source>
        <dbReference type="SAM" id="MobiDB-lite"/>
    </source>
</evidence>
<name>B8I5S5_RUMCH</name>
<proteinExistence type="predicted"/>
<evidence type="ECO:0000313" key="3">
    <source>
        <dbReference type="Proteomes" id="UP000001349"/>
    </source>
</evidence>
<dbReference type="EMBL" id="CP001348">
    <property type="protein sequence ID" value="ACL74742.1"/>
    <property type="molecule type" value="Genomic_DNA"/>
</dbReference>
<protein>
    <submittedName>
        <fullName evidence="2">Uncharacterized protein</fullName>
    </submittedName>
</protein>
<dbReference type="AlphaFoldDB" id="B8I5S5"/>
<dbReference type="HOGENOM" id="CLU_1903017_0_0_9"/>
<feature type="region of interest" description="Disordered" evidence="1">
    <location>
        <begin position="1"/>
        <end position="69"/>
    </location>
</feature>
<organism evidence="2 3">
    <name type="scientific">Ruminiclostridium cellulolyticum (strain ATCC 35319 / DSM 5812 / JCM 6584 / H10)</name>
    <name type="common">Clostridium cellulolyticum</name>
    <dbReference type="NCBI Taxonomy" id="394503"/>
    <lineage>
        <taxon>Bacteria</taxon>
        <taxon>Bacillati</taxon>
        <taxon>Bacillota</taxon>
        <taxon>Clostridia</taxon>
        <taxon>Eubacteriales</taxon>
        <taxon>Oscillospiraceae</taxon>
        <taxon>Ruminiclostridium</taxon>
    </lineage>
</organism>
<gene>
    <name evidence="2" type="ordered locus">Ccel_0357</name>
</gene>
<keyword evidence="3" id="KW-1185">Reference proteome</keyword>
<dbReference type="KEGG" id="cce:Ccel_0357"/>
<dbReference type="STRING" id="394503.Ccel_0357"/>
<dbReference type="eggNOG" id="ENOG50330CU">
    <property type="taxonomic scope" value="Bacteria"/>
</dbReference>